<feature type="transmembrane region" description="Helical" evidence="7">
    <location>
        <begin position="205"/>
        <end position="224"/>
    </location>
</feature>
<feature type="transmembrane region" description="Helical" evidence="7">
    <location>
        <begin position="488"/>
        <end position="515"/>
    </location>
</feature>
<evidence type="ECO:0008006" key="12">
    <source>
        <dbReference type="Google" id="ProtNLM"/>
    </source>
</evidence>
<dbReference type="GO" id="GO:0005886">
    <property type="term" value="C:plasma membrane"/>
    <property type="evidence" value="ECO:0007669"/>
    <property type="project" value="TreeGrafter"/>
</dbReference>
<keyword evidence="11" id="KW-1185">Reference proteome</keyword>
<evidence type="ECO:0000259" key="9">
    <source>
        <dbReference type="Pfam" id="PF13967"/>
    </source>
</evidence>
<proteinExistence type="inferred from homology"/>
<evidence type="ECO:0000256" key="1">
    <source>
        <dbReference type="ARBA" id="ARBA00004141"/>
    </source>
</evidence>
<dbReference type="InterPro" id="IPR032880">
    <property type="entry name" value="CSC1/OSCA1-like_N"/>
</dbReference>
<dbReference type="PANTHER" id="PTHR13018:SF20">
    <property type="entry name" value="SPORULATION-SPECIFIC PROTEIN 75"/>
    <property type="match status" value="1"/>
</dbReference>
<evidence type="ECO:0000256" key="2">
    <source>
        <dbReference type="ARBA" id="ARBA00007779"/>
    </source>
</evidence>
<organism evidence="10 11">
    <name type="scientific">Torulaspora globosa</name>
    <dbReference type="NCBI Taxonomy" id="48254"/>
    <lineage>
        <taxon>Eukaryota</taxon>
        <taxon>Fungi</taxon>
        <taxon>Dikarya</taxon>
        <taxon>Ascomycota</taxon>
        <taxon>Saccharomycotina</taxon>
        <taxon>Saccharomycetes</taxon>
        <taxon>Saccharomycetales</taxon>
        <taxon>Saccharomycetaceae</taxon>
        <taxon>Torulaspora</taxon>
    </lineage>
</organism>
<evidence type="ECO:0000259" key="8">
    <source>
        <dbReference type="Pfam" id="PF02714"/>
    </source>
</evidence>
<dbReference type="Pfam" id="PF02714">
    <property type="entry name" value="RSN1_7TM"/>
    <property type="match status" value="1"/>
</dbReference>
<dbReference type="InterPro" id="IPR045122">
    <property type="entry name" value="Csc1-like"/>
</dbReference>
<dbReference type="Pfam" id="PF13967">
    <property type="entry name" value="RSN1_TM"/>
    <property type="match status" value="1"/>
</dbReference>
<comment type="subcellular location">
    <subcellularLocation>
        <location evidence="1">Membrane</location>
        <topology evidence="1">Multi-pass membrane protein</topology>
    </subcellularLocation>
</comment>
<feature type="transmembrane region" description="Helical" evidence="7">
    <location>
        <begin position="535"/>
        <end position="559"/>
    </location>
</feature>
<keyword evidence="5 7" id="KW-1133">Transmembrane helix</keyword>
<evidence type="ECO:0000256" key="7">
    <source>
        <dbReference type="SAM" id="Phobius"/>
    </source>
</evidence>
<reference evidence="10 11" key="1">
    <citation type="submission" date="2020-06" db="EMBL/GenBank/DDBJ databases">
        <title>The yeast mating-type switching endonuclease HO is a domesticated member of an unorthodox homing genetic element family.</title>
        <authorList>
            <person name="Coughlan A.Y."/>
            <person name="Lombardi L."/>
            <person name="Braun-Galleani S."/>
            <person name="Martos A.R."/>
            <person name="Galeote V."/>
            <person name="Bigey F."/>
            <person name="Dequin S."/>
            <person name="Byrne K.P."/>
            <person name="Wolfe K.H."/>
        </authorList>
    </citation>
    <scope>NUCLEOTIDE SEQUENCE [LARGE SCALE GENOMIC DNA]</scope>
    <source>
        <strain evidence="10 11">CBS2947</strain>
    </source>
</reference>
<dbReference type="AlphaFoldDB" id="A0A7H9HTL4"/>
<name>A0A7H9HTL4_9SACH</name>
<feature type="transmembrane region" description="Helical" evidence="7">
    <location>
        <begin position="156"/>
        <end position="174"/>
    </location>
</feature>
<feature type="transmembrane region" description="Helical" evidence="7">
    <location>
        <begin position="77"/>
        <end position="98"/>
    </location>
</feature>
<protein>
    <recommendedName>
        <fullName evidence="12">DUF221-domain-containing protein</fullName>
    </recommendedName>
</protein>
<evidence type="ECO:0000313" key="11">
    <source>
        <dbReference type="Proteomes" id="UP000510647"/>
    </source>
</evidence>
<feature type="domain" description="CSC1/OSCA1-like N-terminal transmembrane" evidence="9">
    <location>
        <begin position="77"/>
        <end position="226"/>
    </location>
</feature>
<dbReference type="OrthoDB" id="1076608at2759"/>
<keyword evidence="4 7" id="KW-0812">Transmembrane</keyword>
<feature type="transmembrane region" description="Helical" evidence="7">
    <location>
        <begin position="764"/>
        <end position="782"/>
    </location>
</feature>
<accession>A0A7H9HTL4</accession>
<dbReference type="PANTHER" id="PTHR13018">
    <property type="entry name" value="PROBABLE MEMBRANE PROTEIN DUF221-RELATED"/>
    <property type="match status" value="1"/>
</dbReference>
<keyword evidence="3" id="KW-0813">Transport</keyword>
<feature type="transmembrane region" description="Helical" evidence="7">
    <location>
        <begin position="579"/>
        <end position="601"/>
    </location>
</feature>
<keyword evidence="6 7" id="KW-0472">Membrane</keyword>
<evidence type="ECO:0000256" key="5">
    <source>
        <dbReference type="ARBA" id="ARBA00022989"/>
    </source>
</evidence>
<dbReference type="Proteomes" id="UP000510647">
    <property type="component" value="Chromosome 5"/>
</dbReference>
<sequence length="878" mass="100706">MACSVNVSNTKLTNLSAIIENCYGIHEDDQAVVVKLDLPGKGQYQFQSLTSAIFSKFLNSTRTGSAHRQAGISIRTFLSSMLVSAIYFLLQLILFTVLRNKFKCIYQTRSPQSVCSSFGQWFSWIPTVIFSPTEKYRDRVGLDAYFFLRFLKMQSIFFLTLSMLNIPILIPIHYQSSMKNLNSDPPPWLDRMNISSLVAQNSNKLVFHMILGIFVVVWFHAFLIRELAFVHETSLAVQQKASAMLLIERIPECMVGDVQRVISNIGSLFPERILDVRFLPKTFGKLHKLRKRMIKAEEKVEELSMEILLNSFFLNVFEESNEANRGLVNTEKFSRRLNRSLFYLKTPGRIVESIEIQKSGRAWLSGHAFKFNSSSYRAKLYVSLDTAVKNFDKASVEWTQNCAQLQKQESSGYDLGNRALISQIYLNKVFVKFSSMNNARAVVDLLRNGSDDKWNRVHLISDLSDIVWSNVRASNLTLIRLRLACANLLSVLIIVGYILPVAFVGLISQIPYLASLTPFYSEPDTDTGSEFFREMMAGLVPVVTLIFLTECVPFIFCWLSFLRCKKTSADMQSDIQHWFFAFLFVHVFLVVTISSSLSIVLEKIVNNPVSIPTMLANDLPKSSNFFCSFILVRGLAYSGGNLLQIKELLFEFYYRLSIYTPHRRMKRMESIPTIQWCSVYPIFSVLGCISIVYSLISPLILPLSCIAFSLVMFSFKYLYEYQYNRGVFSGIEGRLYPSSLMQMYAGIYCMEFCMIGLFALGNCFKLCMCMILSLGFTIFAHVQVYRQRLSKLYAFNFKEYCEKNPNPDVDAFSYLSSRCIDFPFANGEYHSQILIPRDTEGWTADERERLARRFPLELKSSNFKIDRTGDIVYQVQQS</sequence>
<dbReference type="GO" id="GO:0005227">
    <property type="term" value="F:calcium-activated cation channel activity"/>
    <property type="evidence" value="ECO:0007669"/>
    <property type="project" value="InterPro"/>
</dbReference>
<feature type="transmembrane region" description="Helical" evidence="7">
    <location>
        <begin position="699"/>
        <end position="719"/>
    </location>
</feature>
<evidence type="ECO:0000256" key="6">
    <source>
        <dbReference type="ARBA" id="ARBA00023136"/>
    </source>
</evidence>
<feature type="domain" description="CSC1/OSCA1-like 7TM region" evidence="8">
    <location>
        <begin position="485"/>
        <end position="758"/>
    </location>
</feature>
<gene>
    <name evidence="10" type="ORF">HG537_0E04330</name>
</gene>
<evidence type="ECO:0000313" key="10">
    <source>
        <dbReference type="EMBL" id="QLQ81078.1"/>
    </source>
</evidence>
<dbReference type="InterPro" id="IPR003864">
    <property type="entry name" value="CSC1/OSCA1-like_7TM"/>
</dbReference>
<comment type="similarity">
    <text evidence="2">Belongs to the CSC1 (TC 1.A.17) family.</text>
</comment>
<evidence type="ECO:0000256" key="3">
    <source>
        <dbReference type="ARBA" id="ARBA00022448"/>
    </source>
</evidence>
<feature type="transmembrane region" description="Helical" evidence="7">
    <location>
        <begin position="740"/>
        <end position="758"/>
    </location>
</feature>
<dbReference type="EMBL" id="CP059271">
    <property type="protein sequence ID" value="QLQ81078.1"/>
    <property type="molecule type" value="Genomic_DNA"/>
</dbReference>
<feature type="transmembrane region" description="Helical" evidence="7">
    <location>
        <begin position="673"/>
        <end position="693"/>
    </location>
</feature>
<evidence type="ECO:0000256" key="4">
    <source>
        <dbReference type="ARBA" id="ARBA00022692"/>
    </source>
</evidence>